<dbReference type="EMBL" id="DVMV01000030">
    <property type="protein sequence ID" value="HIU45454.1"/>
    <property type="molecule type" value="Genomic_DNA"/>
</dbReference>
<sequence length="158" mass="16810">MKCGLLLLSILLLSCAPTAPISSSGDGASSTGVASGEIEAKTMRIIANGNELRANMEDNESTQALYRMIQENGGRISVYLEAYGGFEKWGPLPYALPSNDVSYSAVCGDILLYNDANIVIMVGDNSWSYTKLGHIENASREGLIEALGEGDVEVTLTI</sequence>
<feature type="signal peptide" evidence="1">
    <location>
        <begin position="1"/>
        <end position="19"/>
    </location>
</feature>
<evidence type="ECO:0000259" key="2">
    <source>
        <dbReference type="Pfam" id="PF18050"/>
    </source>
</evidence>
<keyword evidence="1" id="KW-0732">Signal</keyword>
<feature type="domain" description="Cyclophilin-like" evidence="2">
    <location>
        <begin position="45"/>
        <end position="156"/>
    </location>
</feature>
<protein>
    <recommendedName>
        <fullName evidence="2">Cyclophilin-like domain-containing protein</fullName>
    </recommendedName>
</protein>
<dbReference type="AlphaFoldDB" id="A0A9D1S2S2"/>
<reference evidence="3" key="2">
    <citation type="journal article" date="2021" name="PeerJ">
        <title>Extensive microbial diversity within the chicken gut microbiome revealed by metagenomics and culture.</title>
        <authorList>
            <person name="Gilroy R."/>
            <person name="Ravi A."/>
            <person name="Getino M."/>
            <person name="Pursley I."/>
            <person name="Horton D.L."/>
            <person name="Alikhan N.F."/>
            <person name="Baker D."/>
            <person name="Gharbi K."/>
            <person name="Hall N."/>
            <person name="Watson M."/>
            <person name="Adriaenssens E.M."/>
            <person name="Foster-Nyarko E."/>
            <person name="Jarju S."/>
            <person name="Secka A."/>
            <person name="Antonio M."/>
            <person name="Oren A."/>
            <person name="Chaudhuri R.R."/>
            <person name="La Ragione R."/>
            <person name="Hildebrand F."/>
            <person name="Pallen M.J."/>
        </authorList>
    </citation>
    <scope>NUCLEOTIDE SEQUENCE</scope>
    <source>
        <strain evidence="3">ChiGjej1B1-22543</strain>
    </source>
</reference>
<gene>
    <name evidence="3" type="ORF">IAC52_04065</name>
</gene>
<dbReference type="Proteomes" id="UP000824070">
    <property type="component" value="Unassembled WGS sequence"/>
</dbReference>
<evidence type="ECO:0000313" key="3">
    <source>
        <dbReference type="EMBL" id="HIU45454.1"/>
    </source>
</evidence>
<comment type="caution">
    <text evidence="3">The sequence shown here is derived from an EMBL/GenBank/DDBJ whole genome shotgun (WGS) entry which is preliminary data.</text>
</comment>
<proteinExistence type="predicted"/>
<feature type="chain" id="PRO_5038909479" description="Cyclophilin-like domain-containing protein" evidence="1">
    <location>
        <begin position="20"/>
        <end position="158"/>
    </location>
</feature>
<evidence type="ECO:0000256" key="1">
    <source>
        <dbReference type="SAM" id="SignalP"/>
    </source>
</evidence>
<dbReference type="PROSITE" id="PS51257">
    <property type="entry name" value="PROKAR_LIPOPROTEIN"/>
    <property type="match status" value="1"/>
</dbReference>
<organism evidence="3 4">
    <name type="scientific">Candidatus Alloenteromonas pullicola</name>
    <dbReference type="NCBI Taxonomy" id="2840784"/>
    <lineage>
        <taxon>Bacteria</taxon>
        <taxon>Bacillati</taxon>
        <taxon>Bacillota</taxon>
        <taxon>Bacillota incertae sedis</taxon>
        <taxon>Candidatus Alloenteromonas</taxon>
    </lineage>
</organism>
<dbReference type="Pfam" id="PF18050">
    <property type="entry name" value="Cyclophil_like2"/>
    <property type="match status" value="1"/>
</dbReference>
<evidence type="ECO:0000313" key="4">
    <source>
        <dbReference type="Proteomes" id="UP000824070"/>
    </source>
</evidence>
<reference evidence="3" key="1">
    <citation type="submission" date="2020-10" db="EMBL/GenBank/DDBJ databases">
        <authorList>
            <person name="Gilroy R."/>
        </authorList>
    </citation>
    <scope>NUCLEOTIDE SEQUENCE</scope>
    <source>
        <strain evidence="3">ChiGjej1B1-22543</strain>
    </source>
</reference>
<accession>A0A9D1S2S2</accession>
<dbReference type="InterPro" id="IPR041183">
    <property type="entry name" value="Cyclophilin-like"/>
</dbReference>
<name>A0A9D1S2S2_9FIRM</name>